<feature type="transmembrane region" description="Helical" evidence="2">
    <location>
        <begin position="268"/>
        <end position="301"/>
    </location>
</feature>
<proteinExistence type="predicted"/>
<feature type="transmembrane region" description="Helical" evidence="2">
    <location>
        <begin position="97"/>
        <end position="123"/>
    </location>
</feature>
<dbReference type="Proteomes" id="UP000480222">
    <property type="component" value="Unassembled WGS sequence"/>
</dbReference>
<keyword evidence="2" id="KW-0812">Transmembrane</keyword>
<comment type="caution">
    <text evidence="3">The sequence shown here is derived from an EMBL/GenBank/DDBJ whole genome shotgun (WGS) entry which is preliminary data.</text>
</comment>
<dbReference type="OrthoDB" id="4423941at2"/>
<feature type="transmembrane region" description="Helical" evidence="2">
    <location>
        <begin position="143"/>
        <end position="167"/>
    </location>
</feature>
<dbReference type="KEGG" id="cdip:ERS451417_01444"/>
<feature type="transmembrane region" description="Helical" evidence="2">
    <location>
        <begin position="188"/>
        <end position="212"/>
    </location>
</feature>
<dbReference type="RefSeq" id="WP_010935058.1">
    <property type="nucleotide sequence ID" value="NZ_CP020410.2"/>
</dbReference>
<name>A0A0D6GF14_CORDP</name>
<dbReference type="OMA" id="WYLASVE"/>
<dbReference type="KEGG" id="cdi:DIP1422"/>
<evidence type="ECO:0000256" key="2">
    <source>
        <dbReference type="SAM" id="Phobius"/>
    </source>
</evidence>
<keyword evidence="2" id="KW-0472">Membrane</keyword>
<dbReference type="GeneID" id="29421156"/>
<dbReference type="EMBL" id="CADDAV010000020">
    <property type="protein sequence ID" value="CAB0608436.1"/>
    <property type="molecule type" value="Genomic_DNA"/>
</dbReference>
<feature type="region of interest" description="Disordered" evidence="1">
    <location>
        <begin position="1"/>
        <end position="38"/>
    </location>
</feature>
<dbReference type="AlphaFoldDB" id="A0A0D6GF14"/>
<evidence type="ECO:0000313" key="4">
    <source>
        <dbReference type="Proteomes" id="UP000480222"/>
    </source>
</evidence>
<evidence type="ECO:0000313" key="3">
    <source>
        <dbReference type="EMBL" id="CAB0608436.1"/>
    </source>
</evidence>
<protein>
    <recommendedName>
        <fullName evidence="5">Transmembrane protein</fullName>
    </recommendedName>
</protein>
<accession>A0A0D6GF14</accession>
<keyword evidence="2" id="KW-1133">Transmembrane helix</keyword>
<sequence length="321" mass="34651">MTTPRNPFDPQDNEYEPYPSTSHPEDRGFNVPADGYPTSSPLGSYSGSYAGYGSGASSAGEQKFHKDLKDPFVEHAGKADIFAAIEYGFRIVFKKPLWILGAFLILAVVGVGTATATYLSFGASGGFEDPSAVPDPSIRGTDFLVNFGSILIAAFGIRLVLLQLDGLPITLGEVFTKARWLKTTATEFLIFILLLIPMGISIAVLFVTAFNLQTGGSWVPFVLVLVLILVVATFISPFFTYAPYFVCDGRASVIEGIRLGFVQVSKNYWQAVGFSVFNFLISTFGLLITLGLGAIIIVPAMMNAQAHMYRQIAQGTVPLKA</sequence>
<evidence type="ECO:0008006" key="5">
    <source>
        <dbReference type="Google" id="ProtNLM"/>
    </source>
</evidence>
<evidence type="ECO:0000256" key="1">
    <source>
        <dbReference type="SAM" id="MobiDB-lite"/>
    </source>
</evidence>
<feature type="transmembrane region" description="Helical" evidence="2">
    <location>
        <begin position="218"/>
        <end position="247"/>
    </location>
</feature>
<organism evidence="3 4">
    <name type="scientific">Corynebacterium diphtheriae</name>
    <dbReference type="NCBI Taxonomy" id="1717"/>
    <lineage>
        <taxon>Bacteria</taxon>
        <taxon>Bacillati</taxon>
        <taxon>Actinomycetota</taxon>
        <taxon>Actinomycetes</taxon>
        <taxon>Mycobacteriales</taxon>
        <taxon>Corynebacteriaceae</taxon>
        <taxon>Corynebacterium</taxon>
    </lineage>
</organism>
<gene>
    <name evidence="3" type="ORF">CIP107547_01630</name>
</gene>
<reference evidence="3 4" key="1">
    <citation type="submission" date="2020-02" db="EMBL/GenBank/DDBJ databases">
        <authorList>
            <person name="Brisse S."/>
        </authorList>
    </citation>
    <scope>NUCLEOTIDE SEQUENCE [LARGE SCALE GENOMIC DNA]</scope>
    <source>
        <strain evidence="3">CIP107547</strain>
    </source>
</reference>